<feature type="signal peptide" evidence="1">
    <location>
        <begin position="1"/>
        <end position="22"/>
    </location>
</feature>
<accession>A0A2Z3HIH6</accession>
<protein>
    <recommendedName>
        <fullName evidence="4">TIGR03000 domain-containing protein</fullName>
    </recommendedName>
</protein>
<reference evidence="2 3" key="1">
    <citation type="submission" date="2018-01" db="EMBL/GenBank/DDBJ databases">
        <title>G. obscuriglobus.</title>
        <authorList>
            <person name="Franke J."/>
            <person name="Blomberg W."/>
            <person name="Selmecki A."/>
        </authorList>
    </citation>
    <scope>NUCLEOTIDE SEQUENCE [LARGE SCALE GENOMIC DNA]</scope>
    <source>
        <strain evidence="2 3">DSM 5831</strain>
    </source>
</reference>
<dbReference type="Proteomes" id="UP000245802">
    <property type="component" value="Chromosome"/>
</dbReference>
<gene>
    <name evidence="2" type="ORF">C1280_32610</name>
</gene>
<dbReference type="EMBL" id="CP025958">
    <property type="protein sequence ID" value="AWM41270.1"/>
    <property type="molecule type" value="Genomic_DNA"/>
</dbReference>
<proteinExistence type="predicted"/>
<name>A0A2Z3HIH6_9BACT</name>
<keyword evidence="3" id="KW-1185">Reference proteome</keyword>
<evidence type="ECO:0000313" key="2">
    <source>
        <dbReference type="EMBL" id="AWM41270.1"/>
    </source>
</evidence>
<evidence type="ECO:0008006" key="4">
    <source>
        <dbReference type="Google" id="ProtNLM"/>
    </source>
</evidence>
<dbReference type="AlphaFoldDB" id="A0A2Z3HIH6"/>
<organism evidence="2 3">
    <name type="scientific">Gemmata obscuriglobus</name>
    <dbReference type="NCBI Taxonomy" id="114"/>
    <lineage>
        <taxon>Bacteria</taxon>
        <taxon>Pseudomonadati</taxon>
        <taxon>Planctomycetota</taxon>
        <taxon>Planctomycetia</taxon>
        <taxon>Gemmatales</taxon>
        <taxon>Gemmataceae</taxon>
        <taxon>Gemmata</taxon>
    </lineage>
</organism>
<evidence type="ECO:0000313" key="3">
    <source>
        <dbReference type="Proteomes" id="UP000245802"/>
    </source>
</evidence>
<dbReference type="KEGG" id="gog:C1280_32610"/>
<sequence>MLRWAHLAALTLAAFVLGQAVAADEKKGETLKTVIDVTHEFDKDKKKLTVTAVGQVPTGGWSGAKLTPRPTKEAPKDGIYEFDLTAVRPDGIVTQVISKVKATHIWENPPADIKGIKVYGADKGTKTIKFDK</sequence>
<keyword evidence="1" id="KW-0732">Signal</keyword>
<dbReference type="OrthoDB" id="278527at2"/>
<feature type="chain" id="PRO_5016410283" description="TIGR03000 domain-containing protein" evidence="1">
    <location>
        <begin position="23"/>
        <end position="132"/>
    </location>
</feature>
<dbReference type="RefSeq" id="WP_010037662.1">
    <property type="nucleotide sequence ID" value="NZ_CP025958.1"/>
</dbReference>
<evidence type="ECO:0000256" key="1">
    <source>
        <dbReference type="SAM" id="SignalP"/>
    </source>
</evidence>